<evidence type="ECO:0000256" key="1">
    <source>
        <dbReference type="PROSITE-ProRule" id="PRU00339"/>
    </source>
</evidence>
<organism evidence="2 3">
    <name type="scientific">Bacillus atrophaeus (strain 1942)</name>
    <dbReference type="NCBI Taxonomy" id="720555"/>
    <lineage>
        <taxon>Bacteria</taxon>
        <taxon>Bacillati</taxon>
        <taxon>Bacillota</taxon>
        <taxon>Bacilli</taxon>
        <taxon>Bacillales</taxon>
        <taxon>Bacillaceae</taxon>
        <taxon>Bacillus</taxon>
    </lineage>
</organism>
<dbReference type="EMBL" id="CP002207">
    <property type="protein sequence ID" value="ADP34352.1"/>
    <property type="molecule type" value="Genomic_DNA"/>
</dbReference>
<dbReference type="RefSeq" id="WP_003326370.1">
    <property type="nucleotide sequence ID" value="NC_014639.1"/>
</dbReference>
<evidence type="ECO:0000313" key="3">
    <source>
        <dbReference type="Proteomes" id="UP000006867"/>
    </source>
</evidence>
<keyword evidence="3" id="KW-1185">Reference proteome</keyword>
<dbReference type="Proteomes" id="UP000006867">
    <property type="component" value="Chromosome"/>
</dbReference>
<protein>
    <submittedName>
        <fullName evidence="2">RapJ</fullName>
    </submittedName>
</protein>
<dbReference type="SUPFAM" id="SSF48452">
    <property type="entry name" value="TPR-like"/>
    <property type="match status" value="1"/>
</dbReference>
<reference evidence="2 3" key="1">
    <citation type="journal article" date="2011" name="Front. Microbiol.">
        <title>Genomic signatures of strain selection and enhancement in Bacillus atrophaeus var. globigii, a historical biowarfare simulant.</title>
        <authorList>
            <person name="Gibbons H.S."/>
            <person name="Broomall S.M."/>
            <person name="McNew L.A."/>
            <person name="Daligault H."/>
            <person name="Chapman C."/>
            <person name="Bruce D."/>
            <person name="Karavis M."/>
            <person name="Krepps M."/>
            <person name="McGregor P.A."/>
            <person name="Hong C."/>
            <person name="Park K.H."/>
            <person name="Akmal A."/>
            <person name="Feldman A."/>
            <person name="Lin J.S."/>
            <person name="Chang W.E."/>
            <person name="Higgs B.W."/>
            <person name="Demirev P."/>
            <person name="Lindquist J."/>
            <person name="Liem A."/>
            <person name="Fochler E."/>
            <person name="Read T.D."/>
            <person name="Tapia R."/>
            <person name="Johnson S."/>
            <person name="Bishop-Lilly K.A."/>
            <person name="Detter C."/>
            <person name="Han C."/>
            <person name="Sozhamannan S."/>
            <person name="Rosenzweig C.N."/>
            <person name="Skowronski E.W."/>
        </authorList>
    </citation>
    <scope>NUCLEOTIDE SEQUENCE [LARGE SCALE GENOMIC DNA]</scope>
    <source>
        <strain evidence="2 3">1942</strain>
    </source>
</reference>
<dbReference type="InterPro" id="IPR011990">
    <property type="entry name" value="TPR-like_helical_dom_sf"/>
</dbReference>
<gene>
    <name evidence="2" type="ordered locus">BATR1942_17165</name>
</gene>
<dbReference type="Gene3D" id="1.25.40.10">
    <property type="entry name" value="Tetratricopeptide repeat domain"/>
    <property type="match status" value="1"/>
</dbReference>
<evidence type="ECO:0000313" key="2">
    <source>
        <dbReference type="EMBL" id="ADP34352.1"/>
    </source>
</evidence>
<name>A0ABM5M2F2_BACA1</name>
<proteinExistence type="predicted"/>
<dbReference type="PROSITE" id="PS50005">
    <property type="entry name" value="TPR"/>
    <property type="match status" value="1"/>
</dbReference>
<accession>A0ABM5M2F2</accession>
<dbReference type="Pfam" id="PF18801">
    <property type="entry name" value="RapH_N"/>
    <property type="match status" value="1"/>
</dbReference>
<dbReference type="InterPro" id="IPR019734">
    <property type="entry name" value="TPR_rpt"/>
</dbReference>
<dbReference type="SMART" id="SM00028">
    <property type="entry name" value="TPR"/>
    <property type="match status" value="6"/>
</dbReference>
<sequence>MHEQKIPSAIVGNKLNQWYRLIREFEVSEAEALKLAVKEELDVMEENQDLLLYFSLLEFRHELMLSVFLPEGSIEADRSLSELLEQIEANQQKLTGLLDYYYYFFRGMYEYRNREIMDAIASYQKAESMLYVVEDKIEKAEFYYKLAEIYCDLHQTFFSMNYANQAMDIYKQFELYGIRRAECAFIFARNLMRVSQFDKAVEHLQSVLRQADELGKSRLKAASFYYLGKCSAKENKLEEAVSFFQQAAAVSDAGQTRSFKLKSILGLTHIRFRQGLVQDAAVLFEQGMQLAKDTNNQAALSAFQTINGLYIKNDPILVVNAFHELELRKLYAVLEELAWETAAVYHKREQHQDAVFFYNKAIEVQKLMQENIVFKTAAL</sequence>
<feature type="repeat" description="TPR" evidence="1">
    <location>
        <begin position="221"/>
        <end position="254"/>
    </location>
</feature>
<keyword evidence="1" id="KW-0802">TPR repeat</keyword>